<feature type="compositionally biased region" description="Polar residues" evidence="2">
    <location>
        <begin position="553"/>
        <end position="565"/>
    </location>
</feature>
<dbReference type="EMBL" id="LGTL01000015">
    <property type="protein sequence ID" value="KPA77874.1"/>
    <property type="molecule type" value="Genomic_DNA"/>
</dbReference>
<feature type="compositionally biased region" description="Basic residues" evidence="2">
    <location>
        <begin position="308"/>
        <end position="317"/>
    </location>
</feature>
<feature type="region of interest" description="Disordered" evidence="2">
    <location>
        <begin position="686"/>
        <end position="796"/>
    </location>
</feature>
<feature type="compositionally biased region" description="Low complexity" evidence="2">
    <location>
        <begin position="29"/>
        <end position="41"/>
    </location>
</feature>
<evidence type="ECO:0000313" key="3">
    <source>
        <dbReference type="EMBL" id="KPA77873.1"/>
    </source>
</evidence>
<dbReference type="RefSeq" id="XP_015656313.1">
    <property type="nucleotide sequence ID" value="XM_015805020.1"/>
</dbReference>
<feature type="region of interest" description="Disordered" evidence="2">
    <location>
        <begin position="852"/>
        <end position="876"/>
    </location>
</feature>
<feature type="coiled-coil region" evidence="1">
    <location>
        <begin position="123"/>
        <end position="150"/>
    </location>
</feature>
<feature type="compositionally biased region" description="Basic and acidic residues" evidence="2">
    <location>
        <begin position="524"/>
        <end position="552"/>
    </location>
</feature>
<accession>A0A0M9FXA7</accession>
<protein>
    <submittedName>
        <fullName evidence="3">Uncharacterized protein</fullName>
    </submittedName>
</protein>
<dbReference type="GeneID" id="26906955"/>
<feature type="region of interest" description="Disordered" evidence="2">
    <location>
        <begin position="156"/>
        <end position="457"/>
    </location>
</feature>
<dbReference type="OMA" id="ISWEQDR"/>
<keyword evidence="4" id="KW-1185">Reference proteome</keyword>
<keyword evidence="1" id="KW-0175">Coiled coil</keyword>
<sequence>MLPQSASGQRPTAGSNAPLYAASYLSSTPSSSVQAPFQSSSTHGAMPLSAGPAITSTPFAQSPYIPGRIPDPSTQHSYGAASPSFTSSTHPLLRSSMADNSTLSTHSTASASAAASRIEVRNVAELVRQLAESRHTARQLQQRLHQAEASTMVDAAVSTDDGKCSGTAQEQSSTGERTLAASPLPPPASSLPPPPDSPEKQQRPRKRPDGIRRRRGADARETSPSRRRPSLPSTADAEGGDFLLSPSSVSPSSSSSSSLLSTSTFLSTSGLSSIASAGAAVSLPHARRDASTPFSVHSTRQEENTSPGKRKAHQRVHAARDADQDGSRCREPSRSKRDTQSSPKADESRSAGAAPVANSLRERRELSHRSAHRHTSRTASRHRRVKGTARETRKHLSGGVAANPPASRHRHRHPARHDTCARASRSPSAHRQRHRHPQLRSPPGHHATSLSENHQREQEAKELKRARRWQRRYYDLMSQYADETAQREAELADIHDLIEYMSWEQDRSCLRHRLHTSAAAITDEHGKRDAVVTDANKDGEQVHKTPTRRETRGTSPQRAVPSSATGEAVGESGGVRDPKGADNGNGSSTPSRHLSTQAEWRRSPHKAIHAPQHSAADHSHDDESKKSSVAGEEEHSDGSSSSDGAPNGVGEGDIDKGTTTATEYVRSLRNEAEAWRLRCLELLQRQSAPNPDFMKLSSASYHETSHAESVLLEGTSSMVAMPPPLPPRPQQRSSRDSTEGTSHQPADLAVSCDSSVTPRTREAECGKGRASQGGKDKYHDTEAAPPSTVDSPPPRLSRVQYQRVTAGTNTSPPFPSALTSALPVNSSPGNSGLPALLSSSSSAAAAAPQLHRYAPPPELPASAPSQRESARPPTASAAAMHALYLATEQRYVDLSPLSSAGSPQRPPLFVGLPDYRSAEQGWYSPMKWSAATAAAEAEVEPDVSHLFSSPQPAHVHLQPPFSPYGPALFQATPLTSPATTAEMVVAREQLERDIRRHDQLLAAIGKLQKTASEHAARRLV</sequence>
<dbReference type="RefSeq" id="XP_015656312.1">
    <property type="nucleotide sequence ID" value="XM_015805019.1"/>
</dbReference>
<comment type="caution">
    <text evidence="3">The sequence shown here is derived from an EMBL/GenBank/DDBJ whole genome shotgun (WGS) entry which is preliminary data.</text>
</comment>
<gene>
    <name evidence="3" type="ORF">ABB37_06669</name>
</gene>
<feature type="region of interest" description="Disordered" evidence="2">
    <location>
        <begin position="806"/>
        <end position="825"/>
    </location>
</feature>
<reference evidence="3 4" key="1">
    <citation type="submission" date="2015-07" db="EMBL/GenBank/DDBJ databases">
        <title>High-quality genome of monoxenous trypanosomatid Leptomonas pyrrhocoris.</title>
        <authorList>
            <person name="Flegontov P."/>
            <person name="Butenko A."/>
            <person name="Firsov S."/>
            <person name="Vlcek C."/>
            <person name="Logacheva M.D."/>
            <person name="Field M."/>
            <person name="Filatov D."/>
            <person name="Flegontova O."/>
            <person name="Gerasimov E."/>
            <person name="Jackson A.P."/>
            <person name="Kelly S."/>
            <person name="Opperdoes F."/>
            <person name="O'Reilly A."/>
            <person name="Votypka J."/>
            <person name="Yurchenko V."/>
            <person name="Lukes J."/>
        </authorList>
    </citation>
    <scope>NUCLEOTIDE SEQUENCE [LARGE SCALE GENOMIC DNA]</scope>
    <source>
        <strain evidence="3">H10</strain>
    </source>
</reference>
<feature type="compositionally biased region" description="Polar residues" evidence="2">
    <location>
        <begin position="166"/>
        <end position="176"/>
    </location>
</feature>
<dbReference type="VEuPathDB" id="TriTrypDB:LpyrH10_15_0790"/>
<dbReference type="AlphaFoldDB" id="A0A0M9FXA7"/>
<name>A0A0M9FXA7_LEPPY</name>
<feature type="compositionally biased region" description="Basic residues" evidence="2">
    <location>
        <begin position="369"/>
        <end position="396"/>
    </location>
</feature>
<feature type="compositionally biased region" description="Polar residues" evidence="2">
    <location>
        <begin position="584"/>
        <end position="598"/>
    </location>
</feature>
<evidence type="ECO:0000313" key="4">
    <source>
        <dbReference type="Proteomes" id="UP000037923"/>
    </source>
</evidence>
<evidence type="ECO:0000256" key="1">
    <source>
        <dbReference type="SAM" id="Coils"/>
    </source>
</evidence>
<feature type="compositionally biased region" description="Basic residues" evidence="2">
    <location>
        <begin position="428"/>
        <end position="438"/>
    </location>
</feature>
<organism evidence="3 4">
    <name type="scientific">Leptomonas pyrrhocoris</name>
    <name type="common">Firebug parasite</name>
    <dbReference type="NCBI Taxonomy" id="157538"/>
    <lineage>
        <taxon>Eukaryota</taxon>
        <taxon>Discoba</taxon>
        <taxon>Euglenozoa</taxon>
        <taxon>Kinetoplastea</taxon>
        <taxon>Metakinetoplastina</taxon>
        <taxon>Trypanosomatida</taxon>
        <taxon>Trypanosomatidae</taxon>
        <taxon>Leishmaniinae</taxon>
        <taxon>Leptomonas</taxon>
    </lineage>
</organism>
<feature type="region of interest" description="Disordered" evidence="2">
    <location>
        <begin position="524"/>
        <end position="661"/>
    </location>
</feature>
<feature type="compositionally biased region" description="Basic and acidic residues" evidence="2">
    <location>
        <begin position="615"/>
        <end position="637"/>
    </location>
</feature>
<dbReference type="Proteomes" id="UP000037923">
    <property type="component" value="Unassembled WGS sequence"/>
</dbReference>
<feature type="compositionally biased region" description="Polar residues" evidence="2">
    <location>
        <begin position="72"/>
        <end position="90"/>
    </location>
</feature>
<feature type="compositionally biased region" description="Low complexity" evidence="2">
    <location>
        <begin position="243"/>
        <end position="283"/>
    </location>
</feature>
<feature type="compositionally biased region" description="Basic and acidic residues" evidence="2">
    <location>
        <begin position="197"/>
        <end position="224"/>
    </location>
</feature>
<evidence type="ECO:0000256" key="2">
    <source>
        <dbReference type="SAM" id="MobiDB-lite"/>
    </source>
</evidence>
<feature type="compositionally biased region" description="Pro residues" evidence="2">
    <location>
        <begin position="183"/>
        <end position="196"/>
    </location>
</feature>
<dbReference type="EMBL" id="LGTL01000015">
    <property type="protein sequence ID" value="KPA77873.1"/>
    <property type="molecule type" value="Genomic_DNA"/>
</dbReference>
<dbReference type="OrthoDB" id="267776at2759"/>
<feature type="region of interest" description="Disordered" evidence="2">
    <location>
        <begin position="29"/>
        <end position="93"/>
    </location>
</feature>
<feature type="compositionally biased region" description="Basic and acidic residues" evidence="2">
    <location>
        <begin position="318"/>
        <end position="349"/>
    </location>
</feature>
<proteinExistence type="predicted"/>